<comment type="caution">
    <text evidence="2">The sequence shown here is derived from an EMBL/GenBank/DDBJ whole genome shotgun (WGS) entry which is preliminary data.</text>
</comment>
<dbReference type="EMBL" id="LNQE01000286">
    <property type="protein sequence ID" value="KUG27816.1"/>
    <property type="molecule type" value="Genomic_DNA"/>
</dbReference>
<accession>A0A0W8G3S1</accession>
<feature type="region of interest" description="Disordered" evidence="1">
    <location>
        <begin position="1"/>
        <end position="32"/>
    </location>
</feature>
<sequence>MHEGVLVVGSDLPSCPRPAPGARRKLPGHGTVAFPDPPGYGALWCRQRRRLEVFS</sequence>
<evidence type="ECO:0000256" key="1">
    <source>
        <dbReference type="SAM" id="MobiDB-lite"/>
    </source>
</evidence>
<protein>
    <submittedName>
        <fullName evidence="2">Uncharacterized protein</fullName>
    </submittedName>
</protein>
<proteinExistence type="predicted"/>
<dbReference type="AlphaFoldDB" id="A0A0W8G3S1"/>
<name>A0A0W8G3S1_9ZZZZ</name>
<reference evidence="2" key="1">
    <citation type="journal article" date="2015" name="Proc. Natl. Acad. Sci. U.S.A.">
        <title>Networks of energetic and metabolic interactions define dynamics in microbial communities.</title>
        <authorList>
            <person name="Embree M."/>
            <person name="Liu J.K."/>
            <person name="Al-Bassam M.M."/>
            <person name="Zengler K."/>
        </authorList>
    </citation>
    <scope>NUCLEOTIDE SEQUENCE</scope>
</reference>
<evidence type="ECO:0000313" key="2">
    <source>
        <dbReference type="EMBL" id="KUG27816.1"/>
    </source>
</evidence>
<gene>
    <name evidence="2" type="ORF">ASZ90_002328</name>
</gene>
<organism evidence="2">
    <name type="scientific">hydrocarbon metagenome</name>
    <dbReference type="NCBI Taxonomy" id="938273"/>
    <lineage>
        <taxon>unclassified sequences</taxon>
        <taxon>metagenomes</taxon>
        <taxon>ecological metagenomes</taxon>
    </lineage>
</organism>